<keyword evidence="2" id="KW-1185">Reference proteome</keyword>
<dbReference type="AlphaFoldDB" id="A0A7W8QJH5"/>
<evidence type="ECO:0000313" key="2">
    <source>
        <dbReference type="Proteomes" id="UP000572635"/>
    </source>
</evidence>
<gene>
    <name evidence="1" type="ORF">HDA36_001458</name>
</gene>
<sequence>MADRIEDLADHMFDALAAAVTDLDDRSAEADVNRHLNAIAGLGHDCMLTAMCGWVAAAREVAGDLPAGWWGVAAVDAATGQRVAPEGRVPAPYLAAARIQAAVLNGDAETAAALWAAALAAGDGEDVVVLVLHQAAQAIRAHRS</sequence>
<dbReference type="Proteomes" id="UP000572635">
    <property type="component" value="Unassembled WGS sequence"/>
</dbReference>
<reference evidence="1 2" key="1">
    <citation type="submission" date="2020-08" db="EMBL/GenBank/DDBJ databases">
        <title>Sequencing the genomes of 1000 actinobacteria strains.</title>
        <authorList>
            <person name="Klenk H.-P."/>
        </authorList>
    </citation>
    <scope>NUCLEOTIDE SEQUENCE [LARGE SCALE GENOMIC DNA]</scope>
    <source>
        <strain evidence="1 2">DSM 44551</strain>
    </source>
</reference>
<proteinExistence type="predicted"/>
<name>A0A7W8QJH5_9ACTN</name>
<dbReference type="RefSeq" id="WP_184390992.1">
    <property type="nucleotide sequence ID" value="NZ_JACHDB010000001.1"/>
</dbReference>
<protein>
    <submittedName>
        <fullName evidence="1">Uncharacterized protein</fullName>
    </submittedName>
</protein>
<dbReference type="EMBL" id="JACHDB010000001">
    <property type="protein sequence ID" value="MBB5431374.1"/>
    <property type="molecule type" value="Genomic_DNA"/>
</dbReference>
<evidence type="ECO:0000313" key="1">
    <source>
        <dbReference type="EMBL" id="MBB5431374.1"/>
    </source>
</evidence>
<comment type="caution">
    <text evidence="1">The sequence shown here is derived from an EMBL/GenBank/DDBJ whole genome shotgun (WGS) entry which is preliminary data.</text>
</comment>
<organism evidence="1 2">
    <name type="scientific">Nocardiopsis composta</name>
    <dbReference type="NCBI Taxonomy" id="157465"/>
    <lineage>
        <taxon>Bacteria</taxon>
        <taxon>Bacillati</taxon>
        <taxon>Actinomycetota</taxon>
        <taxon>Actinomycetes</taxon>
        <taxon>Streptosporangiales</taxon>
        <taxon>Nocardiopsidaceae</taxon>
        <taxon>Nocardiopsis</taxon>
    </lineage>
</organism>
<accession>A0A7W8QJH5</accession>